<gene>
    <name evidence="3" type="ORF">DEO23_13820</name>
</gene>
<reference evidence="3 4" key="1">
    <citation type="submission" date="2018-05" db="EMBL/GenBank/DDBJ databases">
        <title>Brachybacterium sp. M1HQ-2T, whole genome shotgun sequence.</title>
        <authorList>
            <person name="Tuo L."/>
        </authorList>
    </citation>
    <scope>NUCLEOTIDE SEQUENCE [LARGE SCALE GENOMIC DNA]</scope>
    <source>
        <strain evidence="3 4">M1HQ-2</strain>
    </source>
</reference>
<evidence type="ECO:0000256" key="2">
    <source>
        <dbReference type="SAM" id="Phobius"/>
    </source>
</evidence>
<dbReference type="EMBL" id="QFKX01000006">
    <property type="protein sequence ID" value="PWH05157.1"/>
    <property type="molecule type" value="Genomic_DNA"/>
</dbReference>
<feature type="transmembrane region" description="Helical" evidence="2">
    <location>
        <begin position="72"/>
        <end position="94"/>
    </location>
</feature>
<dbReference type="AlphaFoldDB" id="A0A2U2RH19"/>
<feature type="transmembrane region" description="Helical" evidence="2">
    <location>
        <begin position="316"/>
        <end position="349"/>
    </location>
</feature>
<evidence type="ECO:0000256" key="1">
    <source>
        <dbReference type="SAM" id="MobiDB-lite"/>
    </source>
</evidence>
<name>A0A2U2RH19_9MICO</name>
<dbReference type="RefSeq" id="WP_109276618.1">
    <property type="nucleotide sequence ID" value="NZ_QFKX01000006.1"/>
</dbReference>
<dbReference type="Proteomes" id="UP000245590">
    <property type="component" value="Unassembled WGS sequence"/>
</dbReference>
<accession>A0A2U2RH19</accession>
<feature type="region of interest" description="Disordered" evidence="1">
    <location>
        <begin position="1"/>
        <end position="33"/>
    </location>
</feature>
<proteinExistence type="predicted"/>
<evidence type="ECO:0000313" key="4">
    <source>
        <dbReference type="Proteomes" id="UP000245590"/>
    </source>
</evidence>
<keyword evidence="2" id="KW-0472">Membrane</keyword>
<keyword evidence="2" id="KW-1133">Transmembrane helix</keyword>
<feature type="transmembrane region" description="Helical" evidence="2">
    <location>
        <begin position="180"/>
        <end position="211"/>
    </location>
</feature>
<evidence type="ECO:0000313" key="3">
    <source>
        <dbReference type="EMBL" id="PWH05157.1"/>
    </source>
</evidence>
<comment type="caution">
    <text evidence="3">The sequence shown here is derived from an EMBL/GenBank/DDBJ whole genome shotgun (WGS) entry which is preliminary data.</text>
</comment>
<protein>
    <submittedName>
        <fullName evidence="3">Glycerophosphodiester phosphodiesterase</fullName>
    </submittedName>
</protein>
<keyword evidence="2" id="KW-0812">Transmembrane</keyword>
<feature type="transmembrane region" description="Helical" evidence="2">
    <location>
        <begin position="277"/>
        <end position="310"/>
    </location>
</feature>
<sequence length="381" mass="39941">MDGPSSPWSAPGGVDPSPGPQAPGPRAYPTAEGPAPLQRELVRRPGLFPLRPLALGEIFGAGVGIYRRRPKLVFGLSALVFGVAFVLTSVVGGIGMAPTAVQLQSIAQSPETASGGGPAETFGGSLGQILGTVGSSLATSLITLVAMQLVLVVLTRLTLTEATGREASDAQLRASLRSHGWRAVLTGLLNSLLTFVPFLLISLLGAVPLAIVQAPRWYTIAPVFLFLLLGLLAALWVWGRVLFATPILVTEDTGPIGAVRRSFVLTRGRRLWRPLGIALLLTVCQIIAQQAVAGVFGVIATGIYIAVLLASQGQALVIGMIVMLVLSFLGTFAATVVVAPFWAAGLTALYADLRMRHESWDIELRRAQFEASGGDDAGIAR</sequence>
<feature type="transmembrane region" description="Helical" evidence="2">
    <location>
        <begin position="137"/>
        <end position="159"/>
    </location>
</feature>
<keyword evidence="4" id="KW-1185">Reference proteome</keyword>
<dbReference type="OrthoDB" id="121140at2"/>
<organism evidence="3 4">
    <name type="scientific">Brachybacterium endophyticum</name>
    <dbReference type="NCBI Taxonomy" id="2182385"/>
    <lineage>
        <taxon>Bacteria</taxon>
        <taxon>Bacillati</taxon>
        <taxon>Actinomycetota</taxon>
        <taxon>Actinomycetes</taxon>
        <taxon>Micrococcales</taxon>
        <taxon>Dermabacteraceae</taxon>
        <taxon>Brachybacterium</taxon>
    </lineage>
</organism>
<feature type="transmembrane region" description="Helical" evidence="2">
    <location>
        <begin position="217"/>
        <end position="238"/>
    </location>
</feature>